<comment type="caution">
    <text evidence="2">The sequence shown here is derived from an EMBL/GenBank/DDBJ whole genome shotgun (WGS) entry which is preliminary data.</text>
</comment>
<reference evidence="2" key="1">
    <citation type="journal article" date="2022" name="Plant J.">
        <title>Strategies of tolerance reflected in two North American maple genomes.</title>
        <authorList>
            <person name="McEvoy S.L."/>
            <person name="Sezen U.U."/>
            <person name="Trouern-Trend A."/>
            <person name="McMahon S.M."/>
            <person name="Schaberg P.G."/>
            <person name="Yang J."/>
            <person name="Wegrzyn J.L."/>
            <person name="Swenson N.G."/>
        </authorList>
    </citation>
    <scope>NUCLEOTIDE SEQUENCE</scope>
    <source>
        <strain evidence="2">NS2018</strain>
    </source>
</reference>
<proteinExistence type="predicted"/>
<accession>A0AA39TCU2</accession>
<protein>
    <submittedName>
        <fullName evidence="2">Uncharacterized protein</fullName>
    </submittedName>
</protein>
<dbReference type="Proteomes" id="UP001168877">
    <property type="component" value="Unassembled WGS sequence"/>
</dbReference>
<keyword evidence="3" id="KW-1185">Reference proteome</keyword>
<gene>
    <name evidence="2" type="ORF">LWI29_025057</name>
</gene>
<dbReference type="AlphaFoldDB" id="A0AA39TCU2"/>
<evidence type="ECO:0000313" key="3">
    <source>
        <dbReference type="Proteomes" id="UP001168877"/>
    </source>
</evidence>
<feature type="compositionally biased region" description="Acidic residues" evidence="1">
    <location>
        <begin position="44"/>
        <end position="69"/>
    </location>
</feature>
<sequence>MNKAKFNNPAKTPSDQGNKVGDIFPYASLEEYAAKSRGNKGNNDEDIDNEDVDNETGDGDHEDEVEDDNLTTFSCKEITLQSGEEFGNEEEKKSEAKEEDEGHENFSGSLATQNLMQGCTKALLIVPNPKCFPSYDETTSRAIETVHMVEEIPPFQVKREMNEKSSKEKITFIDKIRNEEKANTFEVNDFSKVPKPD</sequence>
<name>A0AA39TCU2_ACESA</name>
<dbReference type="EMBL" id="JAUESC010000002">
    <property type="protein sequence ID" value="KAK0605288.1"/>
    <property type="molecule type" value="Genomic_DNA"/>
</dbReference>
<reference evidence="2" key="2">
    <citation type="submission" date="2023-06" db="EMBL/GenBank/DDBJ databases">
        <authorList>
            <person name="Swenson N.G."/>
            <person name="Wegrzyn J.L."/>
            <person name="Mcevoy S.L."/>
        </authorList>
    </citation>
    <scope>NUCLEOTIDE SEQUENCE</scope>
    <source>
        <strain evidence="2">NS2018</strain>
        <tissue evidence="2">Leaf</tissue>
    </source>
</reference>
<evidence type="ECO:0000313" key="2">
    <source>
        <dbReference type="EMBL" id="KAK0605288.1"/>
    </source>
</evidence>
<evidence type="ECO:0000256" key="1">
    <source>
        <dbReference type="SAM" id="MobiDB-lite"/>
    </source>
</evidence>
<feature type="region of interest" description="Disordered" evidence="1">
    <location>
        <begin position="35"/>
        <end position="109"/>
    </location>
</feature>
<organism evidence="2 3">
    <name type="scientific">Acer saccharum</name>
    <name type="common">Sugar maple</name>
    <dbReference type="NCBI Taxonomy" id="4024"/>
    <lineage>
        <taxon>Eukaryota</taxon>
        <taxon>Viridiplantae</taxon>
        <taxon>Streptophyta</taxon>
        <taxon>Embryophyta</taxon>
        <taxon>Tracheophyta</taxon>
        <taxon>Spermatophyta</taxon>
        <taxon>Magnoliopsida</taxon>
        <taxon>eudicotyledons</taxon>
        <taxon>Gunneridae</taxon>
        <taxon>Pentapetalae</taxon>
        <taxon>rosids</taxon>
        <taxon>malvids</taxon>
        <taxon>Sapindales</taxon>
        <taxon>Sapindaceae</taxon>
        <taxon>Hippocastanoideae</taxon>
        <taxon>Acereae</taxon>
        <taxon>Acer</taxon>
    </lineage>
</organism>
<feature type="region of interest" description="Disordered" evidence="1">
    <location>
        <begin position="1"/>
        <end position="23"/>
    </location>
</feature>